<feature type="domain" description="Sulfatase N-terminal" evidence="12">
    <location>
        <begin position="244"/>
        <end position="532"/>
    </location>
</feature>
<evidence type="ECO:0000256" key="6">
    <source>
        <dbReference type="ARBA" id="ARBA00023136"/>
    </source>
</evidence>
<evidence type="ECO:0000256" key="8">
    <source>
        <dbReference type="PIRSR" id="PIRSR005091-1"/>
    </source>
</evidence>
<reference evidence="13 14" key="1">
    <citation type="submission" date="2018-07" db="EMBL/GenBank/DDBJ databases">
        <title>Lottiidibacillus patelloidae gen. nov., sp. nov., isolated from the intestinal tract of a marine limpet and the reclassification of B. taeanensis BH030017T, B. algicola KMM 3737T and B. hwajinpoensis SW-72T as genus Lottiidibacillus.</title>
        <authorList>
            <person name="Liu R."/>
            <person name="Huang Z."/>
        </authorList>
    </citation>
    <scope>NUCLEOTIDE SEQUENCE [LARGE SCALE GENOMIC DNA]</scope>
    <source>
        <strain evidence="13 14">BH030017</strain>
    </source>
</reference>
<keyword evidence="14" id="KW-1185">Reference proteome</keyword>
<proteinExistence type="inferred from homology"/>
<evidence type="ECO:0000256" key="2">
    <source>
        <dbReference type="ARBA" id="ARBA00009983"/>
    </source>
</evidence>
<keyword evidence="9" id="KW-0464">Manganese</keyword>
<feature type="binding site" evidence="10">
    <location>
        <position position="469"/>
    </location>
    <ligand>
        <name>Mn(2+)</name>
        <dbReference type="ChEBI" id="CHEBI:29035"/>
    </ligand>
</feature>
<dbReference type="InterPro" id="IPR000917">
    <property type="entry name" value="Sulfatase_N"/>
</dbReference>
<evidence type="ECO:0000256" key="11">
    <source>
        <dbReference type="SAM" id="Phobius"/>
    </source>
</evidence>
<feature type="transmembrane region" description="Helical" evidence="11">
    <location>
        <begin position="12"/>
        <end position="31"/>
    </location>
</feature>
<feature type="transmembrane region" description="Helical" evidence="11">
    <location>
        <begin position="43"/>
        <end position="64"/>
    </location>
</feature>
<feature type="binding site" evidence="10">
    <location>
        <position position="252"/>
    </location>
    <ligand>
        <name>Mn(2+)</name>
        <dbReference type="ChEBI" id="CHEBI:29035"/>
    </ligand>
</feature>
<dbReference type="CDD" id="cd16015">
    <property type="entry name" value="LTA_synthase"/>
    <property type="match status" value="1"/>
</dbReference>
<dbReference type="InterPro" id="IPR050448">
    <property type="entry name" value="OpgB/LTA_synthase_biosynth"/>
</dbReference>
<evidence type="ECO:0000256" key="3">
    <source>
        <dbReference type="ARBA" id="ARBA00022475"/>
    </source>
</evidence>
<evidence type="ECO:0000256" key="9">
    <source>
        <dbReference type="PIRSR" id="PIRSR005091-2"/>
    </source>
</evidence>
<name>A0A366XPX2_9BACI</name>
<comment type="similarity">
    <text evidence="2 7">Belongs to the LTA synthase family.</text>
</comment>
<accession>A0A366XPX2</accession>
<dbReference type="GO" id="GO:0046872">
    <property type="term" value="F:metal ion binding"/>
    <property type="evidence" value="ECO:0007669"/>
    <property type="project" value="UniProtKB-KW"/>
</dbReference>
<evidence type="ECO:0000256" key="10">
    <source>
        <dbReference type="PIRSR" id="PIRSR005091-3"/>
    </source>
</evidence>
<dbReference type="Gene3D" id="3.30.1120.170">
    <property type="match status" value="1"/>
</dbReference>
<keyword evidence="4 11" id="KW-0812">Transmembrane</keyword>
<dbReference type="AlphaFoldDB" id="A0A366XPX2"/>
<evidence type="ECO:0000313" key="14">
    <source>
        <dbReference type="Proteomes" id="UP000253314"/>
    </source>
</evidence>
<comment type="subcellular location">
    <subcellularLocation>
        <location evidence="1">Cell membrane</location>
        <topology evidence="1">Multi-pass membrane protein</topology>
    </subcellularLocation>
</comment>
<comment type="caution">
    <text evidence="13">The sequence shown here is derived from an EMBL/GenBank/DDBJ whole genome shotgun (WGS) entry which is preliminary data.</text>
</comment>
<dbReference type="RefSeq" id="WP_113807496.1">
    <property type="nucleotide sequence ID" value="NZ_QOCW01000024.1"/>
</dbReference>
<evidence type="ECO:0000256" key="4">
    <source>
        <dbReference type="ARBA" id="ARBA00022692"/>
    </source>
</evidence>
<evidence type="ECO:0000256" key="1">
    <source>
        <dbReference type="ARBA" id="ARBA00004651"/>
    </source>
</evidence>
<keyword evidence="5 11" id="KW-1133">Transmembrane helix</keyword>
<gene>
    <name evidence="13" type="ORF">DS031_18270</name>
</gene>
<keyword evidence="6 7" id="KW-0472">Membrane</keyword>
<feature type="transmembrane region" description="Helical" evidence="11">
    <location>
        <begin position="153"/>
        <end position="170"/>
    </location>
</feature>
<dbReference type="Pfam" id="PF00884">
    <property type="entry name" value="Sulfatase"/>
    <property type="match status" value="1"/>
</dbReference>
<dbReference type="SUPFAM" id="SSF53649">
    <property type="entry name" value="Alkaline phosphatase-like"/>
    <property type="match status" value="1"/>
</dbReference>
<evidence type="ECO:0000259" key="12">
    <source>
        <dbReference type="Pfam" id="PF00884"/>
    </source>
</evidence>
<evidence type="ECO:0000313" key="13">
    <source>
        <dbReference type="EMBL" id="RBW68162.1"/>
    </source>
</evidence>
<dbReference type="Proteomes" id="UP000253314">
    <property type="component" value="Unassembled WGS sequence"/>
</dbReference>
<feature type="active site" evidence="8">
    <location>
        <position position="294"/>
    </location>
</feature>
<feature type="binding site" evidence="10">
    <location>
        <position position="294"/>
    </location>
    <ligand>
        <name>Mn(2+)</name>
        <dbReference type="ChEBI" id="CHEBI:29035"/>
    </ligand>
</feature>
<evidence type="ECO:0000256" key="7">
    <source>
        <dbReference type="PIRNR" id="PIRNR005091"/>
    </source>
</evidence>
<evidence type="ECO:0000256" key="5">
    <source>
        <dbReference type="ARBA" id="ARBA00022989"/>
    </source>
</evidence>
<dbReference type="PANTHER" id="PTHR47371">
    <property type="entry name" value="LIPOTEICHOIC ACID SYNTHASE"/>
    <property type="match status" value="1"/>
</dbReference>
<feature type="transmembrane region" description="Helical" evidence="11">
    <location>
        <begin position="71"/>
        <end position="92"/>
    </location>
</feature>
<protein>
    <submittedName>
        <fullName evidence="13">LTA synthase family protein</fullName>
    </submittedName>
</protein>
<feature type="binding site" evidence="10">
    <location>
        <position position="468"/>
    </location>
    <ligand>
        <name>Mn(2+)</name>
        <dbReference type="ChEBI" id="CHEBI:29035"/>
    </ligand>
</feature>
<organism evidence="13 14">
    <name type="scientific">Bacillus taeanensis</name>
    <dbReference type="NCBI Taxonomy" id="273032"/>
    <lineage>
        <taxon>Bacteria</taxon>
        <taxon>Bacillati</taxon>
        <taxon>Bacillota</taxon>
        <taxon>Bacilli</taxon>
        <taxon>Bacillales</taxon>
        <taxon>Bacillaceae</taxon>
        <taxon>Bacillus</taxon>
    </lineage>
</organism>
<keyword evidence="9" id="KW-0479">Metal-binding</keyword>
<dbReference type="PANTHER" id="PTHR47371:SF1">
    <property type="entry name" value="LIPOTEICHOIC ACID SYNTHASE-LIKE YQGS"/>
    <property type="match status" value="1"/>
</dbReference>
<feature type="transmembrane region" description="Helical" evidence="11">
    <location>
        <begin position="118"/>
        <end position="137"/>
    </location>
</feature>
<dbReference type="EMBL" id="QOCW01000024">
    <property type="protein sequence ID" value="RBW68162.1"/>
    <property type="molecule type" value="Genomic_DNA"/>
</dbReference>
<dbReference type="InterPro" id="IPR017850">
    <property type="entry name" value="Alkaline_phosphatase_core_sf"/>
</dbReference>
<dbReference type="InterPro" id="IPR012160">
    <property type="entry name" value="LtaS-like"/>
</dbReference>
<dbReference type="PIRSF" id="PIRSF005091">
    <property type="entry name" value="Mmb_sulf_HI1246"/>
    <property type="match status" value="1"/>
</dbReference>
<dbReference type="Gene3D" id="3.40.720.10">
    <property type="entry name" value="Alkaline Phosphatase, subunit A"/>
    <property type="match status" value="1"/>
</dbReference>
<dbReference type="GO" id="GO:0005886">
    <property type="term" value="C:plasma membrane"/>
    <property type="evidence" value="ECO:0007669"/>
    <property type="project" value="UniProtKB-SubCell"/>
</dbReference>
<feature type="binding site" evidence="9">
    <location>
        <position position="409"/>
    </location>
    <ligand>
        <name>substrate</name>
    </ligand>
</feature>
<keyword evidence="3 7" id="KW-1003">Cell membrane</keyword>
<dbReference type="OrthoDB" id="5901192at2"/>
<sequence>MKVKRKQTSFRLYGWTVILLWLKTYLVYKLFIGFSRDTLLGELILFISPISSVLLLIGFSFFFSKKIHAKWILVMNIIGTAILYINVLYYRFYIDFVTLPILFQFKNVGGLGPSTLELIYSADTLLFIDIAVIWWLIRKERPQAERITERKKHLIALVALLLFAAHLGLVKLNNPEVFKVNYDRKTIVANFGIFHYHMYDLYRQSLLSTDHVFATDKDVKEASDYTAQKYVSPHPTYFGAAKGKNVILISLESTQSFVINKKVNGEEVTPFLNELMNESYYFNNFYHQTAQGKTSDSEFLIDNSLYPLSSGSAFVRKTENEYNALPAILKGSGYYSAAFHGNDKTFWNRDVMYETLGYDRYFSKEDYQVTEENSVNYGLKDIPFFEQSLQHLDEIPQPFYAKFLTLTNHFPFLLDQKDEMITELETEEGVVNRYFTTVRYEDEAVRRFIEGLKKKGLYENSIIIMYGDHYGISNSYTEALEEALGESFTAVDQIELQRVPLFIHIPGEQGKVFHTTAGQIDLKPTILHLLGIDTKGTVQFGQDLFSKNREQLVIFRDGEFVTEELVYTEGVCYDKSSQTKLPYGNCKETVEIAQKELQLSDQIVHGDLLRFLK</sequence>